<feature type="transmembrane region" description="Helical" evidence="7">
    <location>
        <begin position="442"/>
        <end position="465"/>
    </location>
</feature>
<dbReference type="PROSITE" id="PS00217">
    <property type="entry name" value="SUGAR_TRANSPORT_2"/>
    <property type="match status" value="1"/>
</dbReference>
<feature type="transmembrane region" description="Helical" evidence="7">
    <location>
        <begin position="347"/>
        <end position="369"/>
    </location>
</feature>
<evidence type="ECO:0000256" key="1">
    <source>
        <dbReference type="ARBA" id="ARBA00004141"/>
    </source>
</evidence>
<feature type="transmembrane region" description="Helical" evidence="7">
    <location>
        <begin position="407"/>
        <end position="430"/>
    </location>
</feature>
<organism evidence="9 10">
    <name type="scientific">Diaporthe australafricana</name>
    <dbReference type="NCBI Taxonomy" id="127596"/>
    <lineage>
        <taxon>Eukaryota</taxon>
        <taxon>Fungi</taxon>
        <taxon>Dikarya</taxon>
        <taxon>Ascomycota</taxon>
        <taxon>Pezizomycotina</taxon>
        <taxon>Sordariomycetes</taxon>
        <taxon>Sordariomycetidae</taxon>
        <taxon>Diaporthales</taxon>
        <taxon>Diaporthaceae</taxon>
        <taxon>Diaporthe</taxon>
    </lineage>
</organism>
<comment type="subcellular location">
    <subcellularLocation>
        <location evidence="1">Membrane</location>
        <topology evidence="1">Multi-pass membrane protein</topology>
    </subcellularLocation>
</comment>
<name>A0ABR3XB77_9PEZI</name>
<evidence type="ECO:0000256" key="6">
    <source>
        <dbReference type="SAM" id="MobiDB-lite"/>
    </source>
</evidence>
<comment type="caution">
    <text evidence="9">The sequence shown here is derived from an EMBL/GenBank/DDBJ whole genome shotgun (WGS) entry which is preliminary data.</text>
</comment>
<dbReference type="PROSITE" id="PS50850">
    <property type="entry name" value="MFS"/>
    <property type="match status" value="1"/>
</dbReference>
<dbReference type="Pfam" id="PF00083">
    <property type="entry name" value="Sugar_tr"/>
    <property type="match status" value="1"/>
</dbReference>
<feature type="transmembrane region" description="Helical" evidence="7">
    <location>
        <begin position="96"/>
        <end position="114"/>
    </location>
</feature>
<dbReference type="InterPro" id="IPR020846">
    <property type="entry name" value="MFS_dom"/>
</dbReference>
<reference evidence="9 10" key="1">
    <citation type="journal article" date="2024" name="IMA Fungus">
        <title>IMA Genome - F19 : A genome assembly and annotation guide to empower mycologists, including annotated draft genome sequences of Ceratocystis pirilliformis, Diaporthe australafricana, Fusarium ophioides, Paecilomyces lecythidis, and Sporothrix stenoceras.</title>
        <authorList>
            <person name="Aylward J."/>
            <person name="Wilson A.M."/>
            <person name="Visagie C.M."/>
            <person name="Spraker J."/>
            <person name="Barnes I."/>
            <person name="Buitendag C."/>
            <person name="Ceriani C."/>
            <person name="Del Mar Angel L."/>
            <person name="du Plessis D."/>
            <person name="Fuchs T."/>
            <person name="Gasser K."/>
            <person name="Kramer D."/>
            <person name="Li W."/>
            <person name="Munsamy K."/>
            <person name="Piso A."/>
            <person name="Price J.L."/>
            <person name="Sonnekus B."/>
            <person name="Thomas C."/>
            <person name="van der Nest A."/>
            <person name="van Dijk A."/>
            <person name="van Heerden A."/>
            <person name="van Vuuren N."/>
            <person name="Yilmaz N."/>
            <person name="Duong T.A."/>
            <person name="van der Merwe N.A."/>
            <person name="Wingfield M.J."/>
            <person name="Wingfield B.D."/>
        </authorList>
    </citation>
    <scope>NUCLEOTIDE SEQUENCE [LARGE SCALE GENOMIC DNA]</scope>
    <source>
        <strain evidence="9 10">CMW 18300</strain>
    </source>
</reference>
<feature type="transmembrane region" description="Helical" evidence="7">
    <location>
        <begin position="477"/>
        <end position="495"/>
    </location>
</feature>
<comment type="similarity">
    <text evidence="2">Belongs to the major facilitator superfamily. Sugar transporter (TC 2.A.1.1) family.</text>
</comment>
<sequence length="541" mass="59716">MANDTRPSDVEAKPSNEHHTLGQDRVVLKSDHDTLGIWATVKKFKKAVLVCNLLCIAAAADGYQVVLNGNVIANQCFIQHFGFQNAQGRWYLKAQYTALWGAMQSLGQLIGMLLLNPISDRIGRKATLYVLWVLLAGSLLVESLARDWRDWAGAKILAGVGVGAIQSTLPVYVTEWSPANIRGAMVLVYGFWNSFGKFLPPLVLLLVQDSNPLNFRVPILTQWGFLGIMLPIFIWLPETPAYFAARGLDDKGKATLRRVHGGVANYDVEVEYAIVKNTIMEEQHISEETNPQTISGVVRSYIDCFRGPDLWRTLGSTLPICAQQLTGLAFLNTYASLFFKQSGFTNAFLVTTIMAILSLVTACGLILATDRFGRRLVVVAASILCSFALLLVGNLGQVGHTKPLQDFLIFVACLWALGNNALGQLGWAFVGEVSSQRLRARTAGLAAAMSVIFGLTFNTAVPVMLDTEGADWGYDTAWLFFALGCLVCVLVWFFVPEPSQRNYAEMDEMYANGVPARKMRRYVTEVQLAQQRQLVEAEKLQ</sequence>
<keyword evidence="10" id="KW-1185">Reference proteome</keyword>
<keyword evidence="3 7" id="KW-0812">Transmembrane</keyword>
<feature type="transmembrane region" description="Helical" evidence="7">
    <location>
        <begin position="219"/>
        <end position="236"/>
    </location>
</feature>
<dbReference type="Gene3D" id="1.20.1250.20">
    <property type="entry name" value="MFS general substrate transporter like domains"/>
    <property type="match status" value="1"/>
</dbReference>
<evidence type="ECO:0000259" key="8">
    <source>
        <dbReference type="PROSITE" id="PS50850"/>
    </source>
</evidence>
<dbReference type="PANTHER" id="PTHR48022">
    <property type="entry name" value="PLASTIDIC GLUCOSE TRANSPORTER 4"/>
    <property type="match status" value="1"/>
</dbReference>
<feature type="transmembrane region" description="Helical" evidence="7">
    <location>
        <begin position="186"/>
        <end position="207"/>
    </location>
</feature>
<keyword evidence="4 7" id="KW-1133">Transmembrane helix</keyword>
<feature type="region of interest" description="Disordered" evidence="6">
    <location>
        <begin position="1"/>
        <end position="22"/>
    </location>
</feature>
<keyword evidence="5 7" id="KW-0472">Membrane</keyword>
<dbReference type="InterPro" id="IPR050360">
    <property type="entry name" value="MFS_Sugar_Transporters"/>
</dbReference>
<dbReference type="Proteomes" id="UP001583177">
    <property type="component" value="Unassembled WGS sequence"/>
</dbReference>
<dbReference type="PANTHER" id="PTHR48022:SF2">
    <property type="entry name" value="PLASTIDIC GLUCOSE TRANSPORTER 4"/>
    <property type="match status" value="1"/>
</dbReference>
<dbReference type="EMBL" id="JAWRVE010000026">
    <property type="protein sequence ID" value="KAL1873216.1"/>
    <property type="molecule type" value="Genomic_DNA"/>
</dbReference>
<evidence type="ECO:0000256" key="7">
    <source>
        <dbReference type="SAM" id="Phobius"/>
    </source>
</evidence>
<dbReference type="InterPro" id="IPR005829">
    <property type="entry name" value="Sugar_transporter_CS"/>
</dbReference>
<accession>A0ABR3XB77</accession>
<dbReference type="InterPro" id="IPR036259">
    <property type="entry name" value="MFS_trans_sf"/>
</dbReference>
<feature type="domain" description="Major facilitator superfamily (MFS) profile" evidence="8">
    <location>
        <begin position="50"/>
        <end position="500"/>
    </location>
</feature>
<evidence type="ECO:0000256" key="5">
    <source>
        <dbReference type="ARBA" id="ARBA00023136"/>
    </source>
</evidence>
<evidence type="ECO:0000256" key="4">
    <source>
        <dbReference type="ARBA" id="ARBA00022989"/>
    </source>
</evidence>
<evidence type="ECO:0000256" key="2">
    <source>
        <dbReference type="ARBA" id="ARBA00010992"/>
    </source>
</evidence>
<feature type="transmembrane region" description="Helical" evidence="7">
    <location>
        <begin position="156"/>
        <end position="174"/>
    </location>
</feature>
<gene>
    <name evidence="9" type="ORF">Daus18300_004036</name>
</gene>
<proteinExistence type="inferred from homology"/>
<dbReference type="SUPFAM" id="SSF103473">
    <property type="entry name" value="MFS general substrate transporter"/>
    <property type="match status" value="1"/>
</dbReference>
<evidence type="ECO:0000256" key="3">
    <source>
        <dbReference type="ARBA" id="ARBA00022692"/>
    </source>
</evidence>
<evidence type="ECO:0000313" key="10">
    <source>
        <dbReference type="Proteomes" id="UP001583177"/>
    </source>
</evidence>
<feature type="transmembrane region" description="Helical" evidence="7">
    <location>
        <begin position="376"/>
        <end position="395"/>
    </location>
</feature>
<evidence type="ECO:0000313" key="9">
    <source>
        <dbReference type="EMBL" id="KAL1873216.1"/>
    </source>
</evidence>
<protein>
    <recommendedName>
        <fullName evidence="8">Major facilitator superfamily (MFS) profile domain-containing protein</fullName>
    </recommendedName>
</protein>
<feature type="transmembrane region" description="Helical" evidence="7">
    <location>
        <begin position="126"/>
        <end position="144"/>
    </location>
</feature>
<dbReference type="InterPro" id="IPR005828">
    <property type="entry name" value="MFS_sugar_transport-like"/>
</dbReference>